<name>A0A821YCF1_9BILA</name>
<dbReference type="EMBL" id="CAJOBS010017701">
    <property type="protein sequence ID" value="CAF4962543.1"/>
    <property type="molecule type" value="Genomic_DNA"/>
</dbReference>
<comment type="caution">
    <text evidence="1">The sequence shown here is derived from an EMBL/GenBank/DDBJ whole genome shotgun (WGS) entry which is preliminary data.</text>
</comment>
<organism evidence="1 2">
    <name type="scientific">Rotaria socialis</name>
    <dbReference type="NCBI Taxonomy" id="392032"/>
    <lineage>
        <taxon>Eukaryota</taxon>
        <taxon>Metazoa</taxon>
        <taxon>Spiralia</taxon>
        <taxon>Gnathifera</taxon>
        <taxon>Rotifera</taxon>
        <taxon>Eurotatoria</taxon>
        <taxon>Bdelloidea</taxon>
        <taxon>Philodinida</taxon>
        <taxon>Philodinidae</taxon>
        <taxon>Rotaria</taxon>
    </lineage>
</organism>
<reference evidence="1" key="1">
    <citation type="submission" date="2021-02" db="EMBL/GenBank/DDBJ databases">
        <authorList>
            <person name="Nowell W R."/>
        </authorList>
    </citation>
    <scope>NUCLEOTIDE SEQUENCE</scope>
</reference>
<protein>
    <submittedName>
        <fullName evidence="1">Uncharacterized protein</fullName>
    </submittedName>
</protein>
<evidence type="ECO:0000313" key="1">
    <source>
        <dbReference type="EMBL" id="CAF4962543.1"/>
    </source>
</evidence>
<evidence type="ECO:0000313" key="2">
    <source>
        <dbReference type="Proteomes" id="UP000663838"/>
    </source>
</evidence>
<dbReference type="AlphaFoldDB" id="A0A821YCF1"/>
<gene>
    <name evidence="1" type="ORF">TOA249_LOCUS34292</name>
</gene>
<accession>A0A821YCF1</accession>
<sequence>MASLKPPQRFLTGTMQEDHSELLGLIIPSSLNC</sequence>
<feature type="non-terminal residue" evidence="1">
    <location>
        <position position="33"/>
    </location>
</feature>
<proteinExistence type="predicted"/>
<dbReference type="Proteomes" id="UP000663838">
    <property type="component" value="Unassembled WGS sequence"/>
</dbReference>